<dbReference type="SUPFAM" id="SSF69593">
    <property type="entry name" value="Glycerol-3-phosphate (1)-acyltransferase"/>
    <property type="match status" value="1"/>
</dbReference>
<feature type="domain" description="Phospholipid/glycerol acyltransferase" evidence="14">
    <location>
        <begin position="71"/>
        <end position="257"/>
    </location>
</feature>
<keyword evidence="9" id="KW-0012">Acyltransferase</keyword>
<keyword evidence="5" id="KW-0999">Mitochondrion inner membrane</keyword>
<evidence type="ECO:0000256" key="10">
    <source>
        <dbReference type="ARBA" id="ARBA00024323"/>
    </source>
</evidence>
<reference evidence="15" key="1">
    <citation type="journal article" date="2021" name="IMA Fungus">
        <title>Genomic characterization of three marine fungi, including Emericellopsis atlantica sp. nov. with signatures of a generalist lifestyle and marine biomass degradation.</title>
        <authorList>
            <person name="Hagestad O.C."/>
            <person name="Hou L."/>
            <person name="Andersen J.H."/>
            <person name="Hansen E.H."/>
            <person name="Altermark B."/>
            <person name="Li C."/>
            <person name="Kuhnert E."/>
            <person name="Cox R.J."/>
            <person name="Crous P.W."/>
            <person name="Spatafora J.W."/>
            <person name="Lail K."/>
            <person name="Amirebrahimi M."/>
            <person name="Lipzen A."/>
            <person name="Pangilinan J."/>
            <person name="Andreopoulos W."/>
            <person name="Hayes R.D."/>
            <person name="Ng V."/>
            <person name="Grigoriev I.V."/>
            <person name="Jackson S.A."/>
            <person name="Sutton T.D.S."/>
            <person name="Dobson A.D.W."/>
            <person name="Rama T."/>
        </authorList>
    </citation>
    <scope>NUCLEOTIDE SEQUENCE</scope>
    <source>
        <strain evidence="15">TRa3180A</strain>
    </source>
</reference>
<evidence type="ECO:0000313" key="16">
    <source>
        <dbReference type="Proteomes" id="UP000887226"/>
    </source>
</evidence>
<dbReference type="GO" id="GO:0005743">
    <property type="term" value="C:mitochondrial inner membrane"/>
    <property type="evidence" value="ECO:0007669"/>
    <property type="project" value="UniProtKB-SubCell"/>
</dbReference>
<dbReference type="InterPro" id="IPR002123">
    <property type="entry name" value="Plipid/glycerol_acylTrfase"/>
</dbReference>
<gene>
    <name evidence="15" type="ORF">BJ878DRAFT_436722</name>
</gene>
<evidence type="ECO:0000256" key="11">
    <source>
        <dbReference type="ARBA" id="ARBA00047906"/>
    </source>
</evidence>
<sequence>MMGDEDVPLPAAAPAAPSLPWRFSSAATMGFISSVSKAFLYGLSNVEVTGLDRFLDILEKRKDIEGRGRGLITVSNHVSIVDDPLIWGVLPFSHALNPSNHRWSLGSYDICFKNKGLSTFFSLGQVLPMHRGDYSPPSQAGLFQSTMTQAIRLLSSQPFSADPQDSAISNPSLSLSFPDITDPFTSSSTTYTTTGHDTFPAPSAYLNRRYSWVHIFPEGRVHQHPLKTMRYFKWGVSRLILESEPLPEIVPIFIDGNQDIYHESREFPRFIPRTGKCIRIAFGERVDGEKIFGDLRERWQRLVKLQKEALSRKGLSTNWDLGDLNEALKYGSEAEALRKEVTHRIRQEVLKVRRSLGHPDEDPKTGLAETWAQEGGEHQSSGKKKDGSWIGVT</sequence>
<feature type="compositionally biased region" description="Basic and acidic residues" evidence="13">
    <location>
        <begin position="354"/>
        <end position="364"/>
    </location>
</feature>
<comment type="similarity">
    <text evidence="2 12">Belongs to the taffazin family.</text>
</comment>
<accession>A0A9P8CHA5</accession>
<dbReference type="OrthoDB" id="193467at2759"/>
<dbReference type="GO" id="GO:0005741">
    <property type="term" value="C:mitochondrial outer membrane"/>
    <property type="evidence" value="ECO:0007669"/>
    <property type="project" value="UniProtKB-SubCell"/>
</dbReference>
<protein>
    <recommendedName>
        <fullName evidence="12">Tafazzin family protein</fullName>
    </recommendedName>
</protein>
<keyword evidence="16" id="KW-1185">Reference proteome</keyword>
<evidence type="ECO:0000256" key="9">
    <source>
        <dbReference type="ARBA" id="ARBA00023315"/>
    </source>
</evidence>
<dbReference type="SMART" id="SM00563">
    <property type="entry name" value="PlsC"/>
    <property type="match status" value="1"/>
</dbReference>
<evidence type="ECO:0000256" key="4">
    <source>
        <dbReference type="ARBA" id="ARBA00022787"/>
    </source>
</evidence>
<evidence type="ECO:0000259" key="14">
    <source>
        <dbReference type="SMART" id="SM00563"/>
    </source>
</evidence>
<comment type="caution">
    <text evidence="15">The sequence shown here is derived from an EMBL/GenBank/DDBJ whole genome shotgun (WGS) entry which is preliminary data.</text>
</comment>
<evidence type="ECO:0000256" key="8">
    <source>
        <dbReference type="ARBA" id="ARBA00023136"/>
    </source>
</evidence>
<evidence type="ECO:0000256" key="5">
    <source>
        <dbReference type="ARBA" id="ARBA00022792"/>
    </source>
</evidence>
<keyword evidence="8" id="KW-0472">Membrane</keyword>
<keyword evidence="3" id="KW-0808">Transferase</keyword>
<dbReference type="EMBL" id="MU253795">
    <property type="protein sequence ID" value="KAG9246702.1"/>
    <property type="molecule type" value="Genomic_DNA"/>
</dbReference>
<evidence type="ECO:0000256" key="6">
    <source>
        <dbReference type="ARBA" id="ARBA00023098"/>
    </source>
</evidence>
<dbReference type="PANTHER" id="PTHR12497:SF0">
    <property type="entry name" value="TAFAZZIN"/>
    <property type="match status" value="1"/>
</dbReference>
<name>A0A9P8CHA5_9HELO</name>
<proteinExistence type="inferred from homology"/>
<dbReference type="GO" id="GO:0007007">
    <property type="term" value="P:inner mitochondrial membrane organization"/>
    <property type="evidence" value="ECO:0007669"/>
    <property type="project" value="TreeGrafter"/>
</dbReference>
<dbReference type="PANTHER" id="PTHR12497">
    <property type="entry name" value="TAZ PROTEIN TAFAZZIN"/>
    <property type="match status" value="1"/>
</dbReference>
<dbReference type="AlphaFoldDB" id="A0A9P8CHA5"/>
<dbReference type="GO" id="GO:0047184">
    <property type="term" value="F:1-acylglycerophosphocholine O-acyltransferase activity"/>
    <property type="evidence" value="ECO:0007669"/>
    <property type="project" value="TreeGrafter"/>
</dbReference>
<evidence type="ECO:0000256" key="2">
    <source>
        <dbReference type="ARBA" id="ARBA00010524"/>
    </source>
</evidence>
<evidence type="ECO:0000256" key="3">
    <source>
        <dbReference type="ARBA" id="ARBA00022679"/>
    </source>
</evidence>
<dbReference type="InterPro" id="IPR000872">
    <property type="entry name" value="Tafazzin"/>
</dbReference>
<comment type="catalytic activity">
    <reaction evidence="11">
        <text>1'-[1,2-diacyl-sn-glycero-3-phospho],3'-[1-acyl-sn-glycero-3-phospho]-glycerol + a 1,2-diacyl-sn-glycero-3-phosphocholine = a cardiolipin + a 1-acyl-sn-glycero-3-phosphocholine</text>
        <dbReference type="Rhea" id="RHEA:33731"/>
        <dbReference type="ChEBI" id="CHEBI:57643"/>
        <dbReference type="ChEBI" id="CHEBI:58168"/>
        <dbReference type="ChEBI" id="CHEBI:62237"/>
        <dbReference type="ChEBI" id="CHEBI:64743"/>
    </reaction>
    <physiologicalReaction direction="left-to-right" evidence="11">
        <dbReference type="Rhea" id="RHEA:33732"/>
    </physiologicalReaction>
    <physiologicalReaction direction="right-to-left" evidence="11">
        <dbReference type="Rhea" id="RHEA:33733"/>
    </physiologicalReaction>
</comment>
<evidence type="ECO:0000256" key="12">
    <source>
        <dbReference type="RuleBase" id="RU365062"/>
    </source>
</evidence>
<evidence type="ECO:0000256" key="7">
    <source>
        <dbReference type="ARBA" id="ARBA00023128"/>
    </source>
</evidence>
<dbReference type="PRINTS" id="PR00979">
    <property type="entry name" value="TAFAZZIN"/>
</dbReference>
<dbReference type="Pfam" id="PF01553">
    <property type="entry name" value="Acyltransferase"/>
    <property type="match status" value="1"/>
</dbReference>
<keyword evidence="4" id="KW-1000">Mitochondrion outer membrane</keyword>
<evidence type="ECO:0000256" key="1">
    <source>
        <dbReference type="ARBA" id="ARBA00004137"/>
    </source>
</evidence>
<keyword evidence="6" id="KW-0443">Lipid metabolism</keyword>
<keyword evidence="7" id="KW-0496">Mitochondrion</keyword>
<dbReference type="Proteomes" id="UP000887226">
    <property type="component" value="Unassembled WGS sequence"/>
</dbReference>
<dbReference type="CDD" id="cd07989">
    <property type="entry name" value="LPLAT_AGPAT-like"/>
    <property type="match status" value="1"/>
</dbReference>
<evidence type="ECO:0000313" key="15">
    <source>
        <dbReference type="EMBL" id="KAG9246702.1"/>
    </source>
</evidence>
<feature type="region of interest" description="Disordered" evidence="13">
    <location>
        <begin position="354"/>
        <end position="393"/>
    </location>
</feature>
<organism evidence="15 16">
    <name type="scientific">Calycina marina</name>
    <dbReference type="NCBI Taxonomy" id="1763456"/>
    <lineage>
        <taxon>Eukaryota</taxon>
        <taxon>Fungi</taxon>
        <taxon>Dikarya</taxon>
        <taxon>Ascomycota</taxon>
        <taxon>Pezizomycotina</taxon>
        <taxon>Leotiomycetes</taxon>
        <taxon>Helotiales</taxon>
        <taxon>Pezizellaceae</taxon>
        <taxon>Calycina</taxon>
    </lineage>
</organism>
<dbReference type="GO" id="GO:0035965">
    <property type="term" value="P:cardiolipin acyl-chain remodeling"/>
    <property type="evidence" value="ECO:0007669"/>
    <property type="project" value="TreeGrafter"/>
</dbReference>
<evidence type="ECO:0000256" key="13">
    <source>
        <dbReference type="SAM" id="MobiDB-lite"/>
    </source>
</evidence>
<comment type="subcellular location">
    <subcellularLocation>
        <location evidence="1">Mitochondrion inner membrane</location>
        <topology evidence="1">Peripheral membrane protein</topology>
        <orientation evidence="1">Intermembrane side</orientation>
    </subcellularLocation>
    <subcellularLocation>
        <location evidence="10">Mitochondrion outer membrane</location>
        <topology evidence="10">Peripheral membrane protein</topology>
        <orientation evidence="10">Intermembrane side</orientation>
    </subcellularLocation>
</comment>